<dbReference type="Proteomes" id="UP000598217">
    <property type="component" value="Unassembled WGS sequence"/>
</dbReference>
<reference evidence="2 3" key="1">
    <citation type="submission" date="2020-10" db="EMBL/GenBank/DDBJ databases">
        <title>Sequencing the genomes of 1000 actinobacteria strains.</title>
        <authorList>
            <person name="Klenk H.-P."/>
        </authorList>
    </citation>
    <scope>NUCLEOTIDE SEQUENCE [LARGE SCALE GENOMIC DNA]</scope>
    <source>
        <strain evidence="2 3">DSM 45157</strain>
    </source>
</reference>
<proteinExistence type="predicted"/>
<sequence>MSVTSSPLAATEESFIRLTRTHLLVRGHSVHPWLQDRPYGLDELREILMTRGTPYAVRDQVWRHTIAAARRSKDWMLGALGLAMPMLRSAVRMARRGLDPHSVADVEAESLAAAMQQIRTIRLEYARIAYYLSCRVRRAALSARKRALAAPDLLTHPTERPDAGSEPDTAGSCEEVLFAAAREGIISGADAEVIARTRLEAVPLATVAAELGVAYKTLAKRRRRAEARLAAGLRPSREHRRADEPAAAGSPTLTLNIHAMRTSASQTESIPRLPLAS</sequence>
<dbReference type="RefSeq" id="WP_191267519.1">
    <property type="nucleotide sequence ID" value="NZ_BMXJ01000001.1"/>
</dbReference>
<gene>
    <name evidence="2" type="ORF">H4W79_004697</name>
</gene>
<evidence type="ECO:0008006" key="4">
    <source>
        <dbReference type="Google" id="ProtNLM"/>
    </source>
</evidence>
<evidence type="ECO:0000313" key="2">
    <source>
        <dbReference type="EMBL" id="MBE1460483.1"/>
    </source>
</evidence>
<dbReference type="EMBL" id="JADBDY010000001">
    <property type="protein sequence ID" value="MBE1460483.1"/>
    <property type="molecule type" value="Genomic_DNA"/>
</dbReference>
<organism evidence="2 3">
    <name type="scientific">Nocardiopsis terrae</name>
    <dbReference type="NCBI Taxonomy" id="372655"/>
    <lineage>
        <taxon>Bacteria</taxon>
        <taxon>Bacillati</taxon>
        <taxon>Actinomycetota</taxon>
        <taxon>Actinomycetes</taxon>
        <taxon>Streptosporangiales</taxon>
        <taxon>Nocardiopsidaceae</taxon>
        <taxon>Nocardiopsis</taxon>
    </lineage>
</organism>
<keyword evidence="3" id="KW-1185">Reference proteome</keyword>
<evidence type="ECO:0000313" key="3">
    <source>
        <dbReference type="Proteomes" id="UP000598217"/>
    </source>
</evidence>
<feature type="region of interest" description="Disordered" evidence="1">
    <location>
        <begin position="229"/>
        <end position="254"/>
    </location>
</feature>
<comment type="caution">
    <text evidence="2">The sequence shown here is derived from an EMBL/GenBank/DDBJ whole genome shotgun (WGS) entry which is preliminary data.</text>
</comment>
<accession>A0ABR9HNE3</accession>
<protein>
    <recommendedName>
        <fullName evidence="4">Sigma-70 family RNA polymerase sigma factor</fullName>
    </recommendedName>
</protein>
<name>A0ABR9HNE3_9ACTN</name>
<evidence type="ECO:0000256" key="1">
    <source>
        <dbReference type="SAM" id="MobiDB-lite"/>
    </source>
</evidence>